<keyword evidence="6" id="KW-0560">Oxidoreductase</keyword>
<evidence type="ECO:0000256" key="5">
    <source>
        <dbReference type="ARBA" id="ARBA00022989"/>
    </source>
</evidence>
<dbReference type="GO" id="GO:0005737">
    <property type="term" value="C:cytoplasm"/>
    <property type="evidence" value="ECO:0007669"/>
    <property type="project" value="TreeGrafter"/>
</dbReference>
<reference evidence="11 12" key="1">
    <citation type="submission" date="2018-10" db="EMBL/GenBank/DDBJ databases">
        <title>Genomic Encyclopedia of Type Strains, Phase IV (KMG-IV): sequencing the most valuable type-strain genomes for metagenomic binning, comparative biology and taxonomic classification.</title>
        <authorList>
            <person name="Goeker M."/>
        </authorList>
    </citation>
    <scope>NUCLEOTIDE SEQUENCE [LARGE SCALE GENOMIC DNA]</scope>
    <source>
        <strain evidence="11 12">DSM 12769</strain>
    </source>
</reference>
<dbReference type="EMBL" id="RCDA01000003">
    <property type="protein sequence ID" value="RLK48282.1"/>
    <property type="molecule type" value="Genomic_DNA"/>
</dbReference>
<dbReference type="GO" id="GO:0016020">
    <property type="term" value="C:membrane"/>
    <property type="evidence" value="ECO:0007669"/>
    <property type="project" value="UniProtKB-SubCell"/>
</dbReference>
<evidence type="ECO:0000256" key="8">
    <source>
        <dbReference type="ARBA" id="ARBA00023014"/>
    </source>
</evidence>
<name>A0A498BYA0_9GAMM</name>
<dbReference type="InterPro" id="IPR036922">
    <property type="entry name" value="Rieske_2Fe-2S_sf"/>
</dbReference>
<comment type="subcellular location">
    <subcellularLocation>
        <location evidence="1">Membrane</location>
    </subcellularLocation>
</comment>
<evidence type="ECO:0000256" key="4">
    <source>
        <dbReference type="ARBA" id="ARBA00022723"/>
    </source>
</evidence>
<keyword evidence="4" id="KW-0479">Metal-binding</keyword>
<keyword evidence="9" id="KW-0472">Membrane</keyword>
<keyword evidence="11" id="KW-0223">Dioxygenase</keyword>
<dbReference type="SUPFAM" id="SSF50022">
    <property type="entry name" value="ISP domain"/>
    <property type="match status" value="1"/>
</dbReference>
<organism evidence="11 12">
    <name type="scientific">Alkalispirillum mobile</name>
    <dbReference type="NCBI Taxonomy" id="85925"/>
    <lineage>
        <taxon>Bacteria</taxon>
        <taxon>Pseudomonadati</taxon>
        <taxon>Pseudomonadota</taxon>
        <taxon>Gammaproteobacteria</taxon>
        <taxon>Chromatiales</taxon>
        <taxon>Ectothiorhodospiraceae</taxon>
        <taxon>Alkalispirillum</taxon>
    </lineage>
</organism>
<keyword evidence="8" id="KW-0411">Iron-sulfur</keyword>
<keyword evidence="7" id="KW-0408">Iron</keyword>
<evidence type="ECO:0000259" key="10">
    <source>
        <dbReference type="PROSITE" id="PS51296"/>
    </source>
</evidence>
<keyword evidence="2" id="KW-0812">Transmembrane</keyword>
<feature type="domain" description="Rieske" evidence="10">
    <location>
        <begin position="31"/>
        <end position="137"/>
    </location>
</feature>
<proteinExistence type="predicted"/>
<dbReference type="Gene3D" id="3.90.380.10">
    <property type="entry name" value="Naphthalene 1,2-dioxygenase Alpha Subunit, Chain A, domain 1"/>
    <property type="match status" value="1"/>
</dbReference>
<accession>A0A498BYA0</accession>
<dbReference type="PANTHER" id="PTHR21266">
    <property type="entry name" value="IRON-SULFUR DOMAIN CONTAINING PROTEIN"/>
    <property type="match status" value="1"/>
</dbReference>
<dbReference type="GO" id="GO:0046872">
    <property type="term" value="F:metal ion binding"/>
    <property type="evidence" value="ECO:0007669"/>
    <property type="project" value="UniProtKB-KW"/>
</dbReference>
<evidence type="ECO:0000256" key="7">
    <source>
        <dbReference type="ARBA" id="ARBA00023004"/>
    </source>
</evidence>
<dbReference type="InterPro" id="IPR050584">
    <property type="entry name" value="Cholesterol_7-desaturase"/>
</dbReference>
<dbReference type="Gene3D" id="2.20.25.680">
    <property type="match status" value="1"/>
</dbReference>
<dbReference type="PROSITE" id="PS51296">
    <property type="entry name" value="RIESKE"/>
    <property type="match status" value="1"/>
</dbReference>
<evidence type="ECO:0000256" key="9">
    <source>
        <dbReference type="ARBA" id="ARBA00023136"/>
    </source>
</evidence>
<dbReference type="GO" id="GO:0051537">
    <property type="term" value="F:2 iron, 2 sulfur cluster binding"/>
    <property type="evidence" value="ECO:0007669"/>
    <property type="project" value="UniProtKB-KW"/>
</dbReference>
<keyword evidence="3" id="KW-0001">2Fe-2S</keyword>
<sequence>MAADPKVINDKMAKRMYQPYLEAEWGFINHWYPALFTHELEEGDTKGIQICGVPIVLRRSKGKVYALKDQCIHRGVKLSAKPMCLTDDTITCWYHGFTFDLASGKLVSIVAAPDDEIIGTTGVQTFAVEEHSGMIFVFVCDEDWDEDVPPLAADLPLRYPENNERFPHPYWPDTPSVLDEHSVALGIHRKGYANWRLAAENGFDPGHLLIHKDNAIVHARDWALPLGVKPVTDQAIALIEDDNGPKGFLNRYYTDHYEPILENEKLGVKAQGTVPRYFRTSMYLPGVLMVENWPEDNVVQYEWYVPITDDTYEYWEVLVKHCKDEQERKDFEYRFENLYKPMCLHGFNDCDLFARDAMQNFYADGTGWNEEQLADMDASVVTWRKIASRHNRGLARKPKGVPGVLKDQSYRFAEASEGSFE</sequence>
<comment type="caution">
    <text evidence="11">The sequence shown here is derived from an EMBL/GenBank/DDBJ whole genome shotgun (WGS) entry which is preliminary data.</text>
</comment>
<dbReference type="PANTHER" id="PTHR21266:SF32">
    <property type="entry name" value="CHOLESTEROL 7-DESATURASE NVD"/>
    <property type="match status" value="1"/>
</dbReference>
<dbReference type="Pfam" id="PF11723">
    <property type="entry name" value="Aromatic_hydrox"/>
    <property type="match status" value="1"/>
</dbReference>
<dbReference type="Gene3D" id="2.20.25.10">
    <property type="match status" value="1"/>
</dbReference>
<evidence type="ECO:0000313" key="12">
    <source>
        <dbReference type="Proteomes" id="UP000275461"/>
    </source>
</evidence>
<dbReference type="OrthoDB" id="9769355at2"/>
<dbReference type="InterPro" id="IPR021028">
    <property type="entry name" value="Homotrim_ring_OHase_catalytic"/>
</dbReference>
<gene>
    <name evidence="11" type="ORF">DFR31_2161</name>
</gene>
<dbReference type="SUPFAM" id="SSF55961">
    <property type="entry name" value="Bet v1-like"/>
    <property type="match status" value="1"/>
</dbReference>
<dbReference type="RefSeq" id="WP_121442684.1">
    <property type="nucleotide sequence ID" value="NZ_RCDA01000003.1"/>
</dbReference>
<dbReference type="AlphaFoldDB" id="A0A498BYA0"/>
<dbReference type="CDD" id="cd03548">
    <property type="entry name" value="Rieske_RO_Alpha_OMO_CARDO"/>
    <property type="match status" value="1"/>
</dbReference>
<protein>
    <submittedName>
        <fullName evidence="11">Phenylpropionate dioxygenase-like ring-hydroxylating dioxygenase large terminal subunit</fullName>
    </submittedName>
</protein>
<keyword evidence="12" id="KW-1185">Reference proteome</keyword>
<dbReference type="GO" id="GO:0051213">
    <property type="term" value="F:dioxygenase activity"/>
    <property type="evidence" value="ECO:0007669"/>
    <property type="project" value="UniProtKB-KW"/>
</dbReference>
<evidence type="ECO:0000256" key="2">
    <source>
        <dbReference type="ARBA" id="ARBA00022692"/>
    </source>
</evidence>
<dbReference type="Proteomes" id="UP000275461">
    <property type="component" value="Unassembled WGS sequence"/>
</dbReference>
<evidence type="ECO:0000256" key="1">
    <source>
        <dbReference type="ARBA" id="ARBA00004370"/>
    </source>
</evidence>
<evidence type="ECO:0000256" key="3">
    <source>
        <dbReference type="ARBA" id="ARBA00022714"/>
    </source>
</evidence>
<dbReference type="Pfam" id="PF00355">
    <property type="entry name" value="Rieske"/>
    <property type="match status" value="1"/>
</dbReference>
<dbReference type="InterPro" id="IPR017941">
    <property type="entry name" value="Rieske_2Fe-2S"/>
</dbReference>
<keyword evidence="5" id="KW-1133">Transmembrane helix</keyword>
<evidence type="ECO:0000256" key="6">
    <source>
        <dbReference type="ARBA" id="ARBA00023002"/>
    </source>
</evidence>
<evidence type="ECO:0000313" key="11">
    <source>
        <dbReference type="EMBL" id="RLK48282.1"/>
    </source>
</evidence>